<accession>A0ABQ6LLZ0</accession>
<organism evidence="2 3">
    <name type="scientific">Paralimibaculum aggregatum</name>
    <dbReference type="NCBI Taxonomy" id="3036245"/>
    <lineage>
        <taxon>Bacteria</taxon>
        <taxon>Pseudomonadati</taxon>
        <taxon>Pseudomonadota</taxon>
        <taxon>Alphaproteobacteria</taxon>
        <taxon>Rhodobacterales</taxon>
        <taxon>Paracoccaceae</taxon>
        <taxon>Paralimibaculum</taxon>
    </lineage>
</organism>
<dbReference type="RefSeq" id="WP_285670096.1">
    <property type="nucleotide sequence ID" value="NZ_BSYI01000003.1"/>
</dbReference>
<evidence type="ECO:0000313" key="2">
    <source>
        <dbReference type="EMBL" id="GMG81441.1"/>
    </source>
</evidence>
<dbReference type="EMBL" id="BSYI01000003">
    <property type="protein sequence ID" value="GMG81441.1"/>
    <property type="molecule type" value="Genomic_DNA"/>
</dbReference>
<feature type="signal peptide" evidence="1">
    <location>
        <begin position="1"/>
        <end position="24"/>
    </location>
</feature>
<evidence type="ECO:0000256" key="1">
    <source>
        <dbReference type="SAM" id="SignalP"/>
    </source>
</evidence>
<keyword evidence="3" id="KW-1185">Reference proteome</keyword>
<name>A0ABQ6LLZ0_9RHOB</name>
<feature type="chain" id="PRO_5045206686" evidence="1">
    <location>
        <begin position="25"/>
        <end position="198"/>
    </location>
</feature>
<protein>
    <submittedName>
        <fullName evidence="2">Uncharacterized protein</fullName>
    </submittedName>
</protein>
<dbReference type="Proteomes" id="UP001239909">
    <property type="component" value="Unassembled WGS sequence"/>
</dbReference>
<keyword evidence="1" id="KW-0732">Signal</keyword>
<sequence>MKITDSAALAASMTAVLLAAPALACEEYYEVDRAEAKEAVAFLKDPAADEVDQAFAIDTLICAKRVALRDLAARTALTAPSPSVRAQVLAPMLYGMNQVVVRFLPAEGLTREQADFVKQTPSHIWSVSQAVPEENCVSFHRASCNDSALQILGTIVHFKNSHWRGRMELGPEGRLVGLYWSTQWKDDMKPLPALIELR</sequence>
<gene>
    <name evidence="2" type="ORF">LNKW23_06540</name>
</gene>
<reference evidence="2 3" key="1">
    <citation type="submission" date="2023-04" db="EMBL/GenBank/DDBJ databases">
        <title>Marinoamorphus aggregata gen. nov., sp. Nov., isolate from tissue of brittle star Ophioplocus japonicus.</title>
        <authorList>
            <person name="Kawano K."/>
            <person name="Sawayama S."/>
            <person name="Nakagawa S."/>
        </authorList>
    </citation>
    <scope>NUCLEOTIDE SEQUENCE [LARGE SCALE GENOMIC DNA]</scope>
    <source>
        <strain evidence="2 3">NKW23</strain>
    </source>
</reference>
<comment type="caution">
    <text evidence="2">The sequence shown here is derived from an EMBL/GenBank/DDBJ whole genome shotgun (WGS) entry which is preliminary data.</text>
</comment>
<evidence type="ECO:0000313" key="3">
    <source>
        <dbReference type="Proteomes" id="UP001239909"/>
    </source>
</evidence>
<proteinExistence type="predicted"/>